<evidence type="ECO:0000313" key="2">
    <source>
        <dbReference type="EMBL" id="MBU3854246.1"/>
    </source>
</evidence>
<proteinExistence type="predicted"/>
<dbReference type="InterPro" id="IPR041700">
    <property type="entry name" value="OMP_b-brl_3"/>
</dbReference>
<reference evidence="2" key="1">
    <citation type="journal article" date="2021" name="PeerJ">
        <title>Extensive microbial diversity within the chicken gut microbiome revealed by metagenomics and culture.</title>
        <authorList>
            <person name="Gilroy R."/>
            <person name="Ravi A."/>
            <person name="Getino M."/>
            <person name="Pursley I."/>
            <person name="Horton D.L."/>
            <person name="Alikhan N.F."/>
            <person name="Baker D."/>
            <person name="Gharbi K."/>
            <person name="Hall N."/>
            <person name="Watson M."/>
            <person name="Adriaenssens E.M."/>
            <person name="Foster-Nyarko E."/>
            <person name="Jarju S."/>
            <person name="Secka A."/>
            <person name="Antonio M."/>
            <person name="Oren A."/>
            <person name="Chaudhuri R.R."/>
            <person name="La Ragione R."/>
            <person name="Hildebrand F."/>
            <person name="Pallen M.J."/>
        </authorList>
    </citation>
    <scope>NUCLEOTIDE SEQUENCE</scope>
    <source>
        <strain evidence="2">G3-2149</strain>
    </source>
</reference>
<dbReference type="Proteomes" id="UP000823865">
    <property type="component" value="Unassembled WGS sequence"/>
</dbReference>
<evidence type="ECO:0000313" key="3">
    <source>
        <dbReference type="Proteomes" id="UP000823865"/>
    </source>
</evidence>
<feature type="domain" description="Outer membrane protein beta-barrel" evidence="1">
    <location>
        <begin position="12"/>
        <end position="120"/>
    </location>
</feature>
<evidence type="ECO:0000259" key="1">
    <source>
        <dbReference type="Pfam" id="PF14905"/>
    </source>
</evidence>
<comment type="caution">
    <text evidence="2">The sequence shown here is derived from an EMBL/GenBank/DDBJ whole genome shotgun (WGS) entry which is preliminary data.</text>
</comment>
<dbReference type="Pfam" id="PF14905">
    <property type="entry name" value="OMP_b-brl_3"/>
    <property type="match status" value="1"/>
</dbReference>
<organism evidence="2 3">
    <name type="scientific">Candidatus Paraprevotella stercoravium</name>
    <dbReference type="NCBI Taxonomy" id="2838725"/>
    <lineage>
        <taxon>Bacteria</taxon>
        <taxon>Pseudomonadati</taxon>
        <taxon>Bacteroidota</taxon>
        <taxon>Bacteroidia</taxon>
        <taxon>Bacteroidales</taxon>
        <taxon>Prevotellaceae</taxon>
        <taxon>Paraprevotella</taxon>
    </lineage>
</organism>
<dbReference type="AlphaFoldDB" id="A0A9E2L747"/>
<accession>A0A9E2L747</accession>
<name>A0A9E2L747_9BACT</name>
<dbReference type="EMBL" id="JAHLFU010000219">
    <property type="protein sequence ID" value="MBU3854246.1"/>
    <property type="molecule type" value="Genomic_DNA"/>
</dbReference>
<gene>
    <name evidence="2" type="ORF">H9789_10625</name>
</gene>
<reference evidence="2" key="2">
    <citation type="submission" date="2021-04" db="EMBL/GenBank/DDBJ databases">
        <authorList>
            <person name="Gilroy R."/>
        </authorList>
    </citation>
    <scope>NUCLEOTIDE SEQUENCE</scope>
    <source>
        <strain evidence="2">G3-2149</strain>
    </source>
</reference>
<sequence>MQHRPPSQTLMLDVRDDSNPLAVYLGNPSLKSSYEYYLGTKWSGFKQEKTRLWSLGLSLYTINNAIGQLRRFNPQTGGYTYTPWNIDGNRGLWFSGNYSQSLGKERRWFLNMNTDIRLDRSVDFANTGATDDFQKSIVQNLHVSPNIGIDYRYSKWHAGFKASADWERLTSAQEGFETLSQVDYLYTLNLDAQLPFNVSFNTDMNLLMRRGYGDQSMNTNEWVWNANLSRCIDKRKAWVVKLSAHDLLGQISSVHKTLNAQGRVETVSNTITQNIMLHLIWKFNKQPSKK</sequence>
<protein>
    <submittedName>
        <fullName evidence="2">Outer membrane beta-barrel family protein</fullName>
    </submittedName>
</protein>